<feature type="transmembrane region" description="Helical" evidence="21">
    <location>
        <begin position="44"/>
        <end position="63"/>
    </location>
</feature>
<evidence type="ECO:0000256" key="8">
    <source>
        <dbReference type="ARBA" id="ARBA00022737"/>
    </source>
</evidence>
<sequence>MIFTPFEFLILLTIFANCVALAIYTPYPEGDSNAVNQALERVEYIFLVIFTLEAIMKIIAYGFALHSGAYLRNGWNILDFIIVVIGLFSILFKELNLKGFDVKALRAFRVLRPLRLVSRAPSLQVVLNSIVRAMVPLLHIALLVIFVIIIYAIIGLELFSGTMHKTCYNRDSGEMMEEPHPCNSEEKGFSCENSTFECKEGWIGPNNGITNFDNFGFAMLTVFQCITMEGWTTVLYNINDAVGNEWPWTYFISLIIIGSFFVLNLVLGVLSGEFSKEREKAKARGDFQKLREKQQLEEDLRGYLDWITQAEDIDPENEDDGEEGATPRHKNASETASDKTEDVENGEIQQTWCIRKSRRLRKLNRRCRRLCRKLVKSQVFYWLVIVMVFLNTCVLTSEHYGQPDWLDDFQEVANLFFVVLFTLEMFLKMYSLGFQGYFVSLFNRFDSLVVLFSIVEAILIFTNVMPPLGVSVLRCARLLRVFKATRYWASLRNLVASLLNSMRSIASLLLLLFLFIVIFALLGMQLFGGNFNFDNEPKPRSNFDSFWQSMLTVFQILTGEDWNEVMYKGIDAFGGVNDIGFLVCFYFVILFICGNYILLNVFLAIAVDNLADAQSLTEIEEEQEEEKERMRSIRRSKSRTPDGEKDVQPDEDEGVGGMNEEGTVENEDLGRLSRKPSARSSRSYRKDDSPEPHRIRLDQIDGSPGEFRDSHQIPIEGNEEDENQNDMEDDDESIEDEDESHHSTARPRRITEIPNEKILNKFDYFFTTIFTVEILIKIITYGLIWHKGSFCRSFFNILDLIVVAVSLISFIFQNQTISVVKILRVLRVLRPLRAINRAKGLKHVVQCVIVAVKTIYNIMLVTFLLTFMFSVIGVQLFKGKFHSCTDESKERQSECHGKFVVFPDGTIDNPKIKDRVWTNNELNFDNVHLAMLTLFTVATFEGWPQLLYISIDSQEEDLGPKHNFRPIVAVFYFIYIIVIAFFMVNIFVGFVIVTFQNEGEQEYKNCELDKNQRKCIEFALKARPMRRYIPKARWQYKIWWFVTSQAFEYGIFTLIMLNTVILALKYDGQSDTYSKALDYLNMIFTGVFTIEFILKLMAFRFKNYFGDPWNVFDFIIVLGSFIDIIYTEVNPGQGIISINFFRLFRVMRLVKLLSKGEGIRTLLWTFIKSFQALPYVALLIVMLFFIYAVIGMQIFGKISISNEESQLHRNNNFQTFQLAVLVLFRSATGEAWQDVMLSCVNKPNVLCETGPPPDELVNQVNSTVTAAADVCGTDFAYFYFISFYILCSFLIINLFVAVIMDNFDYLTRDWSILGPHHLDEFVRYWSDYDPEAKGRIKHLDVVTLLRKISPPLGFGKLCPHRVACKRLVSMNMPLNSDGTVMFNATLFALVRTSLKIKVEGNIDDCNEELRKVILKIWKRTNQKLLDQVVPPAGREDDVTVGKFYATFLIQDYFRRFKKRKEQMQKIQKGQEHTNALQAGLRAVHDLGPELRRAISGNLDEEDFNEKDVEEPMHRRNHSLFGSVMTAITGVNKTALPIAGKTPQYLVNSNQTPKIIPANSHTTISPQNSLNGKVTPGGSSNHLNVEYRNAINRSPSPLAPVKVSPIMSNDMRRLSHTSAISSASDSYKDVQPHSPASHTSETYPPSYDGANDSRSHKGNNIKPGASELTKKQGIYVYRDLPQEDSDFEREHTPPTPPPRKLSRKGASLRLRCLGKQESDENPLMKKVAEPLKLTQTQAMAVARMAHDGQPRPFVPETKRTPPNSPGSMRQSYLSQGLQKLFQRRKSKPAAGKSIDSPRQTMHRASDSAFMNASSGGPYARAGARGPLIIPDHVMSQQQSNRLGMFPSSNLRGSAEDLVNQVLTEEGLNRYIDARALQQEIAEAGDMTREEMNNAARKLLQGQNTPYYDHHIGGFKAEELKDYNKYSDTVRKNQESFDDTEEQTSPKRGQRPHSYRK</sequence>
<feature type="region of interest" description="Disordered" evidence="20">
    <location>
        <begin position="619"/>
        <end position="749"/>
    </location>
</feature>
<feature type="compositionally biased region" description="Low complexity" evidence="20">
    <location>
        <begin position="1811"/>
        <end position="1822"/>
    </location>
</feature>
<accession>A0A6J8DG26</accession>
<feature type="compositionally biased region" description="Basic and acidic residues" evidence="20">
    <location>
        <begin position="684"/>
        <end position="699"/>
    </location>
</feature>
<feature type="transmembrane region" description="Helical" evidence="21">
    <location>
        <begin position="6"/>
        <end position="24"/>
    </location>
</feature>
<evidence type="ECO:0000256" key="3">
    <source>
        <dbReference type="ARBA" id="ARBA00022553"/>
    </source>
</evidence>
<dbReference type="InterPro" id="IPR050599">
    <property type="entry name" value="VDCC_alpha-1_subunit"/>
</dbReference>
<dbReference type="GO" id="GO:0008331">
    <property type="term" value="F:high voltage-gated calcium channel activity"/>
    <property type="evidence" value="ECO:0007669"/>
    <property type="project" value="TreeGrafter"/>
</dbReference>
<keyword evidence="3" id="KW-0597">Phosphoprotein</keyword>
<feature type="compositionally biased region" description="Polar residues" evidence="20">
    <location>
        <begin position="1633"/>
        <end position="1642"/>
    </location>
</feature>
<dbReference type="Pfam" id="PF16905">
    <property type="entry name" value="GPHH"/>
    <property type="match status" value="1"/>
</dbReference>
<evidence type="ECO:0000256" key="18">
    <source>
        <dbReference type="PIRSR" id="PIRSR602077-3"/>
    </source>
</evidence>
<reference evidence="23 24" key="1">
    <citation type="submission" date="2020-06" db="EMBL/GenBank/DDBJ databases">
        <authorList>
            <person name="Li R."/>
            <person name="Bekaert M."/>
        </authorList>
    </citation>
    <scope>NUCLEOTIDE SEQUENCE [LARGE SCALE GENOMIC DNA]</scope>
    <source>
        <strain evidence="24">wild</strain>
    </source>
</reference>
<keyword evidence="24" id="KW-1185">Reference proteome</keyword>
<feature type="transmembrane region" description="Helical" evidence="21">
    <location>
        <begin position="409"/>
        <end position="427"/>
    </location>
</feature>
<feature type="region of interest" description="Disordered" evidence="20">
    <location>
        <begin position="1747"/>
        <end position="1822"/>
    </location>
</feature>
<feature type="transmembrane region" description="Helical" evidence="21">
    <location>
        <begin position="137"/>
        <end position="159"/>
    </location>
</feature>
<dbReference type="FunFam" id="1.10.287.70:FF:000107">
    <property type="entry name" value="Voltage-dependent L-type calcium channel subunit alpha"/>
    <property type="match status" value="1"/>
</dbReference>
<dbReference type="Proteomes" id="UP000507470">
    <property type="component" value="Unassembled WGS sequence"/>
</dbReference>
<feature type="compositionally biased region" description="Acidic residues" evidence="20">
    <location>
        <begin position="314"/>
        <end position="323"/>
    </location>
</feature>
<feature type="transmembrane region" description="Helical" evidence="21">
    <location>
        <begin position="970"/>
        <end position="995"/>
    </location>
</feature>
<dbReference type="Gene3D" id="1.20.120.350">
    <property type="entry name" value="Voltage-gated potassium channels. Chain C"/>
    <property type="match status" value="4"/>
</dbReference>
<name>A0A6J8DG26_MYTCO</name>
<evidence type="ECO:0000256" key="20">
    <source>
        <dbReference type="SAM" id="MobiDB-lite"/>
    </source>
</evidence>
<keyword evidence="8" id="KW-0677">Repeat</keyword>
<feature type="transmembrane region" description="Helical" evidence="21">
    <location>
        <begin position="1038"/>
        <end position="1064"/>
    </location>
</feature>
<dbReference type="PANTHER" id="PTHR45628">
    <property type="entry name" value="VOLTAGE-DEPENDENT CALCIUM CHANNEL TYPE A SUBUNIT ALPHA-1"/>
    <property type="match status" value="1"/>
</dbReference>
<evidence type="ECO:0000256" key="19">
    <source>
        <dbReference type="RuleBase" id="RU003808"/>
    </source>
</evidence>
<evidence type="ECO:0000256" key="16">
    <source>
        <dbReference type="ARBA" id="ARBA00023303"/>
    </source>
</evidence>
<evidence type="ECO:0000256" key="17">
    <source>
        <dbReference type="PIRSR" id="PIRSR602077-1"/>
    </source>
</evidence>
<keyword evidence="9 17" id="KW-0106">Calcium</keyword>
<feature type="transmembrane region" description="Helical" evidence="21">
    <location>
        <begin position="1076"/>
        <end position="1099"/>
    </location>
</feature>
<feature type="region of interest" description="Disordered" evidence="20">
    <location>
        <begin position="1617"/>
        <end position="1705"/>
    </location>
</feature>
<feature type="transmembrane region" description="Helical" evidence="21">
    <location>
        <begin position="508"/>
        <end position="527"/>
    </location>
</feature>
<evidence type="ECO:0000256" key="6">
    <source>
        <dbReference type="ARBA" id="ARBA00022692"/>
    </source>
</evidence>
<dbReference type="SUPFAM" id="SSF81324">
    <property type="entry name" value="Voltage-gated potassium channels"/>
    <property type="match status" value="4"/>
</dbReference>
<keyword evidence="7 17" id="KW-0479">Metal-binding</keyword>
<feature type="compositionally biased region" description="Polar residues" evidence="20">
    <location>
        <begin position="1764"/>
        <end position="1776"/>
    </location>
</feature>
<dbReference type="InterPro" id="IPR005446">
    <property type="entry name" value="VDCC_L_a1su"/>
</dbReference>
<feature type="compositionally biased region" description="Acidic residues" evidence="20">
    <location>
        <begin position="717"/>
        <end position="738"/>
    </location>
</feature>
<feature type="transmembrane region" description="Helical" evidence="21">
    <location>
        <begin position="764"/>
        <end position="785"/>
    </location>
</feature>
<feature type="transmembrane region" description="Helical" evidence="21">
    <location>
        <begin position="844"/>
        <end position="872"/>
    </location>
</feature>
<dbReference type="FunFam" id="1.10.287.70:FF:000117">
    <property type="entry name" value="Voltage-gated Ca2+ channel, alpha subunit"/>
    <property type="match status" value="1"/>
</dbReference>
<gene>
    <name evidence="23" type="ORF">MCOR_39898</name>
</gene>
<feature type="binding site" evidence="17">
    <location>
        <position position="229"/>
    </location>
    <ligand>
        <name>Ca(2+)</name>
        <dbReference type="ChEBI" id="CHEBI:29108"/>
    </ligand>
</feature>
<organism evidence="23 24">
    <name type="scientific">Mytilus coruscus</name>
    <name type="common">Sea mussel</name>
    <dbReference type="NCBI Taxonomy" id="42192"/>
    <lineage>
        <taxon>Eukaryota</taxon>
        <taxon>Metazoa</taxon>
        <taxon>Spiralia</taxon>
        <taxon>Lophotrochozoa</taxon>
        <taxon>Mollusca</taxon>
        <taxon>Bivalvia</taxon>
        <taxon>Autobranchia</taxon>
        <taxon>Pteriomorphia</taxon>
        <taxon>Mytilida</taxon>
        <taxon>Mytiloidea</taxon>
        <taxon>Mytilidae</taxon>
        <taxon>Mytilinae</taxon>
        <taxon>Mytilus</taxon>
    </lineage>
</organism>
<dbReference type="GO" id="GO:0046872">
    <property type="term" value="F:metal ion binding"/>
    <property type="evidence" value="ECO:0007669"/>
    <property type="project" value="UniProtKB-KW"/>
</dbReference>
<keyword evidence="12" id="KW-0406">Ion transport</keyword>
<dbReference type="OrthoDB" id="431720at2759"/>
<comment type="subcellular location">
    <subcellularLocation>
        <location evidence="1 19">Membrane</location>
        <topology evidence="1 19">Multi-pass membrane protein</topology>
    </subcellularLocation>
</comment>
<dbReference type="Gene3D" id="6.10.250.2500">
    <property type="match status" value="1"/>
</dbReference>
<dbReference type="InterPro" id="IPR002077">
    <property type="entry name" value="VDCCAlpha1"/>
</dbReference>
<dbReference type="InterPro" id="IPR027359">
    <property type="entry name" value="Volt_channel_dom_sf"/>
</dbReference>
<feature type="region of interest" description="Disordered" evidence="20">
    <location>
        <begin position="1924"/>
        <end position="1955"/>
    </location>
</feature>
<feature type="transmembrane region" description="Helical" evidence="21">
    <location>
        <begin position="248"/>
        <end position="270"/>
    </location>
</feature>
<feature type="transmembrane region" description="Helical" evidence="21">
    <location>
        <begin position="1173"/>
        <end position="1195"/>
    </location>
</feature>
<dbReference type="PRINTS" id="PR01630">
    <property type="entry name" value="LVDCCALPHA1"/>
</dbReference>
<dbReference type="Pfam" id="PF08763">
    <property type="entry name" value="Ca_chan_IQ"/>
    <property type="match status" value="1"/>
</dbReference>
<dbReference type="Pfam" id="PF00520">
    <property type="entry name" value="Ion_trans"/>
    <property type="match status" value="4"/>
</dbReference>
<comment type="similarity">
    <text evidence="19">Belongs to the calcium channel alpha-1 subunit (TC 1.A.1.11) family.</text>
</comment>
<keyword evidence="16" id="KW-0407">Ion channel</keyword>
<feature type="transmembrane region" description="Helical" evidence="21">
    <location>
        <begin position="927"/>
        <end position="949"/>
    </location>
</feature>
<evidence type="ECO:0000256" key="14">
    <source>
        <dbReference type="ARBA" id="ARBA00023157"/>
    </source>
</evidence>
<feature type="domain" description="Voltage-dependent calcium channel alpha-1 subunit IQ" evidence="22">
    <location>
        <begin position="1435"/>
        <end position="1469"/>
    </location>
</feature>
<dbReference type="FunFam" id="1.20.120.350:FF:000010">
    <property type="entry name" value="Voltage-dependent L-type calcium channel subunit alpha"/>
    <property type="match status" value="1"/>
</dbReference>
<dbReference type="FunFam" id="1.10.287.70:FF:000007">
    <property type="entry name" value="Voltage-dependent L-type calcium channel subunit alpha"/>
    <property type="match status" value="1"/>
</dbReference>
<evidence type="ECO:0000259" key="22">
    <source>
        <dbReference type="SMART" id="SM01062"/>
    </source>
</evidence>
<feature type="transmembrane region" description="Helical" evidence="21">
    <location>
        <begin position="215"/>
        <end position="236"/>
    </location>
</feature>
<evidence type="ECO:0000313" key="23">
    <source>
        <dbReference type="EMBL" id="CAC5406312.1"/>
    </source>
</evidence>
<feature type="transmembrane region" description="Helical" evidence="21">
    <location>
        <begin position="797"/>
        <end position="823"/>
    </location>
</feature>
<evidence type="ECO:0000256" key="2">
    <source>
        <dbReference type="ARBA" id="ARBA00022448"/>
    </source>
</evidence>
<dbReference type="FunFam" id="1.20.120.350:FF:000006">
    <property type="entry name" value="Voltage-dependent L-type calcium channel subunit alpha"/>
    <property type="match status" value="1"/>
</dbReference>
<proteinExistence type="inferred from homology"/>
<dbReference type="GO" id="GO:0098703">
    <property type="term" value="P:calcium ion import across plasma membrane"/>
    <property type="evidence" value="ECO:0007669"/>
    <property type="project" value="TreeGrafter"/>
</dbReference>
<keyword evidence="11 21" id="KW-1133">Transmembrane helix</keyword>
<keyword evidence="10 19" id="KW-0851">Voltage-gated channel</keyword>
<dbReference type="FunFam" id="1.20.120.350:FF:000064">
    <property type="entry name" value="Voltage-dependent L-type calcium channel subunit alpha"/>
    <property type="match status" value="1"/>
</dbReference>
<evidence type="ECO:0000256" key="10">
    <source>
        <dbReference type="ARBA" id="ARBA00022882"/>
    </source>
</evidence>
<keyword evidence="5 19" id="KW-0107">Calcium channel</keyword>
<keyword evidence="2" id="KW-0813">Transport</keyword>
<feature type="compositionally biased region" description="Basic residues" evidence="20">
    <location>
        <begin position="1946"/>
        <end position="1955"/>
    </location>
</feature>
<feature type="transmembrane region" description="Helical" evidence="21">
    <location>
        <begin position="75"/>
        <end position="92"/>
    </location>
</feature>
<dbReference type="GO" id="GO:0005891">
    <property type="term" value="C:voltage-gated calcium channel complex"/>
    <property type="evidence" value="ECO:0007669"/>
    <property type="project" value="InterPro"/>
</dbReference>
<feature type="transmembrane region" description="Helical" evidence="21">
    <location>
        <begin position="379"/>
        <end position="397"/>
    </location>
</feature>
<dbReference type="InterPro" id="IPR005821">
    <property type="entry name" value="Ion_trans_dom"/>
</dbReference>
<evidence type="ECO:0000256" key="12">
    <source>
        <dbReference type="ARBA" id="ARBA00023065"/>
    </source>
</evidence>
<dbReference type="PRINTS" id="PR00167">
    <property type="entry name" value="CACHANNEL"/>
</dbReference>
<feature type="transmembrane region" description="Helical" evidence="21">
    <location>
        <begin position="579"/>
        <end position="607"/>
    </location>
</feature>
<dbReference type="FunFam" id="1.10.238.10:FF:000063">
    <property type="entry name" value="Voltage-dependent N-type calcium channel subunit alpha"/>
    <property type="match status" value="1"/>
</dbReference>
<dbReference type="Gene3D" id="1.10.287.70">
    <property type="match status" value="4"/>
</dbReference>
<keyword evidence="4 19" id="KW-0109">Calcium transport</keyword>
<feature type="binding site" evidence="17">
    <location>
        <position position="560"/>
    </location>
    <ligand>
        <name>Ca(2+)</name>
        <dbReference type="ChEBI" id="CHEBI:29108"/>
    </ligand>
</feature>
<feature type="compositionally biased region" description="Basic and acidic residues" evidence="20">
    <location>
        <begin position="639"/>
        <end position="648"/>
    </location>
</feature>
<feature type="binding site" evidence="17">
    <location>
        <position position="941"/>
    </location>
    <ligand>
        <name>Ca(2+)</name>
        <dbReference type="ChEBI" id="CHEBI:29108"/>
    </ligand>
</feature>
<keyword evidence="6 21" id="KW-0812">Transmembrane</keyword>
<dbReference type="InterPro" id="IPR014873">
    <property type="entry name" value="VDCC_a1su_IQ"/>
</dbReference>
<dbReference type="PANTHER" id="PTHR45628:SF1">
    <property type="entry name" value="VOLTAGE-DEPENDENT CALCIUM CHANNEL TYPE D SUBUNIT ALPHA-1"/>
    <property type="match status" value="1"/>
</dbReference>
<evidence type="ECO:0000256" key="13">
    <source>
        <dbReference type="ARBA" id="ARBA00023136"/>
    </source>
</evidence>
<feature type="transmembrane region" description="Helical" evidence="21">
    <location>
        <begin position="1277"/>
        <end position="1300"/>
    </location>
</feature>
<feature type="glycosylation site" description="N-linked (GlcNAc...) asparagine" evidence="18">
    <location>
        <position position="193"/>
    </location>
</feature>
<feature type="compositionally biased region" description="Basic and acidic residues" evidence="20">
    <location>
        <begin position="1924"/>
        <end position="1933"/>
    </location>
</feature>
<comment type="function">
    <text evidence="19">Voltage-sensitive calcium channels (VSCC) mediate the entry of calcium ions into excitable cells and are also involved in a variety of calcium-dependent processes, including muscle contraction, hormone or neurotransmitter release, gene expression, cell motility, cell division and cell death.</text>
</comment>
<evidence type="ECO:0000256" key="9">
    <source>
        <dbReference type="ARBA" id="ARBA00022837"/>
    </source>
</evidence>
<dbReference type="InterPro" id="IPR031649">
    <property type="entry name" value="GPHH_dom"/>
</dbReference>
<evidence type="ECO:0000256" key="5">
    <source>
        <dbReference type="ARBA" id="ARBA00022673"/>
    </source>
</evidence>
<dbReference type="Gene3D" id="6.10.250.2180">
    <property type="match status" value="1"/>
</dbReference>
<evidence type="ECO:0000256" key="4">
    <source>
        <dbReference type="ARBA" id="ARBA00022568"/>
    </source>
</evidence>
<keyword evidence="15 18" id="KW-0325">Glycoprotein</keyword>
<dbReference type="EMBL" id="CACVKT020007202">
    <property type="protein sequence ID" value="CAC5406312.1"/>
    <property type="molecule type" value="Genomic_DNA"/>
</dbReference>
<evidence type="ECO:0000256" key="11">
    <source>
        <dbReference type="ARBA" id="ARBA00022989"/>
    </source>
</evidence>
<dbReference type="SMART" id="SM01062">
    <property type="entry name" value="Ca_chan_IQ"/>
    <property type="match status" value="1"/>
</dbReference>
<keyword evidence="13 21" id="KW-0472">Membrane</keyword>
<feature type="region of interest" description="Disordered" evidence="20">
    <location>
        <begin position="314"/>
        <end position="343"/>
    </location>
</feature>
<dbReference type="FunFam" id="1.10.287.70:FF:000009">
    <property type="entry name" value="Voltage-dependent L-type calcium channel subunit alpha"/>
    <property type="match status" value="1"/>
</dbReference>
<keyword evidence="14" id="KW-1015">Disulfide bond</keyword>
<evidence type="ECO:0000313" key="24">
    <source>
        <dbReference type="Proteomes" id="UP000507470"/>
    </source>
</evidence>
<protein>
    <recommendedName>
        <fullName evidence="19">Voltage-dependent L-type calcium channel subunit alpha</fullName>
    </recommendedName>
</protein>
<evidence type="ECO:0000256" key="15">
    <source>
        <dbReference type="ARBA" id="ARBA00023180"/>
    </source>
</evidence>
<evidence type="ECO:0000256" key="1">
    <source>
        <dbReference type="ARBA" id="ARBA00004141"/>
    </source>
</evidence>
<evidence type="ECO:0000256" key="21">
    <source>
        <dbReference type="SAM" id="Phobius"/>
    </source>
</evidence>
<dbReference type="FunFam" id="1.20.120.350:FF:000001">
    <property type="entry name" value="Voltage-dependent L-type calcium channel subunit alpha"/>
    <property type="match status" value="1"/>
</dbReference>
<evidence type="ECO:0000256" key="7">
    <source>
        <dbReference type="ARBA" id="ARBA00022723"/>
    </source>
</evidence>